<name>A0A3D9I360_9BACL</name>
<feature type="region of interest" description="Disordered" evidence="15">
    <location>
        <begin position="136"/>
        <end position="166"/>
    </location>
</feature>
<dbReference type="PROSITE" id="PS50109">
    <property type="entry name" value="HIS_KIN"/>
    <property type="match status" value="1"/>
</dbReference>
<dbReference type="PANTHER" id="PTHR43395">
    <property type="entry name" value="SENSOR HISTIDINE KINASE CHEA"/>
    <property type="match status" value="1"/>
</dbReference>
<keyword evidence="7 14" id="KW-0597">Phosphoprotein</keyword>
<proteinExistence type="predicted"/>
<keyword evidence="10 19" id="KW-0418">Kinase</keyword>
<dbReference type="Pfam" id="PF02895">
    <property type="entry name" value="H-kinase_dim"/>
    <property type="match status" value="1"/>
</dbReference>
<dbReference type="Pfam" id="PF07194">
    <property type="entry name" value="P2"/>
    <property type="match status" value="1"/>
</dbReference>
<dbReference type="InterPro" id="IPR004105">
    <property type="entry name" value="CheA-like_dim"/>
</dbReference>
<dbReference type="InterPro" id="IPR002545">
    <property type="entry name" value="CheW-lke_dom"/>
</dbReference>
<dbReference type="InterPro" id="IPR035891">
    <property type="entry name" value="CheY-binding_CheA"/>
</dbReference>
<protein>
    <recommendedName>
        <fullName evidence="4">Chemotaxis protein CheA</fullName>
        <ecNumber evidence="3">2.7.13.3</ecNumber>
    </recommendedName>
</protein>
<dbReference type="SMART" id="SM00387">
    <property type="entry name" value="HATPase_c"/>
    <property type="match status" value="1"/>
</dbReference>
<reference evidence="19 20" key="1">
    <citation type="submission" date="2018-07" db="EMBL/GenBank/DDBJ databases">
        <title>Genomic Encyclopedia of Type Strains, Phase III (KMG-III): the genomes of soil and plant-associated and newly described type strains.</title>
        <authorList>
            <person name="Whitman W."/>
        </authorList>
    </citation>
    <scope>NUCLEOTIDE SEQUENCE [LARGE SCALE GENOMIC DNA]</scope>
    <source>
        <strain evidence="19 20">CECT 7287</strain>
    </source>
</reference>
<dbReference type="InterPro" id="IPR036097">
    <property type="entry name" value="HisK_dim/P_sf"/>
</dbReference>
<dbReference type="FunFam" id="3.30.565.10:FF:000016">
    <property type="entry name" value="Chemotaxis protein CheA, putative"/>
    <property type="match status" value="1"/>
</dbReference>
<dbReference type="SMART" id="SM00260">
    <property type="entry name" value="CheW"/>
    <property type="match status" value="1"/>
</dbReference>
<sequence length="703" mass="76861">MDQGFSNDSILDIYIYETTQNIDQLEKTVMTFEKANGLTLDTVNEIFRIMHTIKGSSAMMTYNNIASLAHAMEDLFFYIREEKHVNLDLVLLSDLILEGIDFIKLELDKVRSAGSLDGDPGSLIETIRRFLSVIKAQGGGSSPPRARKEAVAAQPRSLPSGPGAGAARSRLQAYEAVIHFDDGCEMENIRAYAIVHHLSEIAEDFSYSPEDIVENGDSVHIIRERGFKATFRSARTLRELHDIIASTAFVRNLSLVELEDESSSKPSEQTELAIAELELAAAAEPLVKAEPPAKAQSPTREQAENKGAQQSFISVDVDKLDKLMDLMGEMVIAEAMVTQNPELKALQLGGFDKAARQLRKITSEMRDMVMSIRMVPLSATFHKMHRIVRDMGRKLDKELELTLIGEATEVDKNIIEHISDPLMHLVRNAADHGIESSEARAASGKPQAGRITLEAQNAGSNVLVTVKDDGKGLSKDKILAKAKKQGLLMKPENEMTDKEIYNLIFLPGFSTNENVTEFSGRGVGMDVVSKNLEAVGGSVSIDSEEGVGTVTTLRIPLTLAIIDGMNIRVGSAKYTIPTTSIQETFQAKLRDIVTDPDSNEMILLRGKVYPILRLHELYSVPAAVADLTEGIMLMVEQDGKSVCLFADALLGQQQVVVKALPGYIANNRRIEGLAGCTLLGDGSISLILNIGGLLNKKSQISSQ</sequence>
<dbReference type="Gene3D" id="1.10.287.560">
    <property type="entry name" value="Histidine kinase CheA-like, homodimeric domain"/>
    <property type="match status" value="1"/>
</dbReference>
<evidence type="ECO:0000256" key="15">
    <source>
        <dbReference type="SAM" id="MobiDB-lite"/>
    </source>
</evidence>
<feature type="modified residue" description="Phosphohistidine" evidence="14">
    <location>
        <position position="51"/>
    </location>
</feature>
<dbReference type="InterPro" id="IPR004358">
    <property type="entry name" value="Sig_transdc_His_kin-like_C"/>
</dbReference>
<evidence type="ECO:0000256" key="4">
    <source>
        <dbReference type="ARBA" id="ARBA00021495"/>
    </source>
</evidence>
<dbReference type="InterPro" id="IPR036890">
    <property type="entry name" value="HATPase_C_sf"/>
</dbReference>
<dbReference type="Pfam" id="PF01584">
    <property type="entry name" value="CheW"/>
    <property type="match status" value="1"/>
</dbReference>
<dbReference type="SUPFAM" id="SSF47384">
    <property type="entry name" value="Homodimeric domain of signal transducing histidine kinase"/>
    <property type="match status" value="1"/>
</dbReference>
<evidence type="ECO:0000256" key="2">
    <source>
        <dbReference type="ARBA" id="ARBA00004496"/>
    </source>
</evidence>
<dbReference type="Gene3D" id="2.30.30.40">
    <property type="entry name" value="SH3 Domains"/>
    <property type="match status" value="1"/>
</dbReference>
<dbReference type="GO" id="GO:0005737">
    <property type="term" value="C:cytoplasm"/>
    <property type="evidence" value="ECO:0007669"/>
    <property type="project" value="UniProtKB-SubCell"/>
</dbReference>
<dbReference type="CDD" id="cd00088">
    <property type="entry name" value="HPT"/>
    <property type="match status" value="1"/>
</dbReference>
<feature type="domain" description="HPt" evidence="18">
    <location>
        <begin position="3"/>
        <end position="110"/>
    </location>
</feature>
<keyword evidence="5" id="KW-0963">Cytoplasm</keyword>
<dbReference type="PANTHER" id="PTHR43395:SF10">
    <property type="entry name" value="CHEMOTAXIS PROTEIN CHEA"/>
    <property type="match status" value="1"/>
</dbReference>
<evidence type="ECO:0000256" key="14">
    <source>
        <dbReference type="PROSITE-ProRule" id="PRU00110"/>
    </source>
</evidence>
<comment type="catalytic activity">
    <reaction evidence="1">
        <text>ATP + protein L-histidine = ADP + protein N-phospho-L-histidine.</text>
        <dbReference type="EC" id="2.7.13.3"/>
    </reaction>
</comment>
<accession>A0A3D9I360</accession>
<keyword evidence="8" id="KW-0808">Transferase</keyword>
<evidence type="ECO:0000256" key="12">
    <source>
        <dbReference type="ARBA" id="ARBA00023012"/>
    </source>
</evidence>
<keyword evidence="12" id="KW-0902">Two-component regulatory system</keyword>
<dbReference type="Pfam" id="PF01627">
    <property type="entry name" value="Hpt"/>
    <property type="match status" value="1"/>
</dbReference>
<evidence type="ECO:0000256" key="11">
    <source>
        <dbReference type="ARBA" id="ARBA00022840"/>
    </source>
</evidence>
<dbReference type="GO" id="GO:0000155">
    <property type="term" value="F:phosphorelay sensor kinase activity"/>
    <property type="evidence" value="ECO:0007669"/>
    <property type="project" value="InterPro"/>
</dbReference>
<dbReference type="SUPFAM" id="SSF47226">
    <property type="entry name" value="Histidine-containing phosphotransfer domain, HPT domain"/>
    <property type="match status" value="1"/>
</dbReference>
<dbReference type="Proteomes" id="UP000256977">
    <property type="component" value="Unassembled WGS sequence"/>
</dbReference>
<evidence type="ECO:0000256" key="10">
    <source>
        <dbReference type="ARBA" id="ARBA00022777"/>
    </source>
</evidence>
<keyword evidence="11" id="KW-0067">ATP-binding</keyword>
<dbReference type="InterPro" id="IPR036061">
    <property type="entry name" value="CheW-like_dom_sf"/>
</dbReference>
<evidence type="ECO:0000313" key="20">
    <source>
        <dbReference type="Proteomes" id="UP000256977"/>
    </source>
</evidence>
<evidence type="ECO:0000259" key="16">
    <source>
        <dbReference type="PROSITE" id="PS50109"/>
    </source>
</evidence>
<comment type="subcellular location">
    <subcellularLocation>
        <location evidence="2">Cytoplasm</location>
    </subcellularLocation>
</comment>
<dbReference type="InterPro" id="IPR036641">
    <property type="entry name" value="HPT_dom_sf"/>
</dbReference>
<evidence type="ECO:0000259" key="18">
    <source>
        <dbReference type="PROSITE" id="PS50894"/>
    </source>
</evidence>
<evidence type="ECO:0000313" key="19">
    <source>
        <dbReference type="EMBL" id="RED56197.1"/>
    </source>
</evidence>
<dbReference type="EC" id="2.7.13.3" evidence="3"/>
<dbReference type="GO" id="GO:0006935">
    <property type="term" value="P:chemotaxis"/>
    <property type="evidence" value="ECO:0007669"/>
    <property type="project" value="UniProtKB-KW"/>
</dbReference>
<evidence type="ECO:0000256" key="5">
    <source>
        <dbReference type="ARBA" id="ARBA00022490"/>
    </source>
</evidence>
<evidence type="ECO:0000256" key="9">
    <source>
        <dbReference type="ARBA" id="ARBA00022741"/>
    </source>
</evidence>
<comment type="function">
    <text evidence="13">Involved in the transmission of sensory signals from the chemoreceptors to the flagellar motors. CheA is autophosphorylated; it can transfer its phosphate group to either CheB or CheY.</text>
</comment>
<comment type="caution">
    <text evidence="19">The sequence shown here is derived from an EMBL/GenBank/DDBJ whole genome shotgun (WGS) entry which is preliminary data.</text>
</comment>
<evidence type="ECO:0000256" key="3">
    <source>
        <dbReference type="ARBA" id="ARBA00012438"/>
    </source>
</evidence>
<dbReference type="PRINTS" id="PR00344">
    <property type="entry name" value="BCTRLSENSOR"/>
</dbReference>
<dbReference type="PROSITE" id="PS50851">
    <property type="entry name" value="CHEW"/>
    <property type="match status" value="1"/>
</dbReference>
<dbReference type="SMART" id="SM00073">
    <property type="entry name" value="HPT"/>
    <property type="match status" value="1"/>
</dbReference>
<dbReference type="AlphaFoldDB" id="A0A3D9I360"/>
<dbReference type="InterPro" id="IPR010808">
    <property type="entry name" value="CheA_P2-bd"/>
</dbReference>
<dbReference type="InterPro" id="IPR037006">
    <property type="entry name" value="CheA-like_homodim_sf"/>
</dbReference>
<evidence type="ECO:0000256" key="1">
    <source>
        <dbReference type="ARBA" id="ARBA00000085"/>
    </source>
</evidence>
<gene>
    <name evidence="19" type="ORF">DFP98_14037</name>
</gene>
<dbReference type="InterPro" id="IPR051315">
    <property type="entry name" value="Bact_Chemotaxis_CheA"/>
</dbReference>
<dbReference type="InterPro" id="IPR003594">
    <property type="entry name" value="HATPase_dom"/>
</dbReference>
<dbReference type="EMBL" id="QRDZ01000040">
    <property type="protein sequence ID" value="RED56197.1"/>
    <property type="molecule type" value="Genomic_DNA"/>
</dbReference>
<dbReference type="RefSeq" id="WP_116064998.1">
    <property type="nucleotide sequence ID" value="NZ_QRDZ01000040.1"/>
</dbReference>
<dbReference type="GO" id="GO:0005524">
    <property type="term" value="F:ATP binding"/>
    <property type="evidence" value="ECO:0007669"/>
    <property type="project" value="UniProtKB-KW"/>
</dbReference>
<keyword evidence="9" id="KW-0547">Nucleotide-binding</keyword>
<dbReference type="SUPFAM" id="SSF55052">
    <property type="entry name" value="CheY-binding domain of CheA"/>
    <property type="match status" value="1"/>
</dbReference>
<keyword evidence="6" id="KW-0145">Chemotaxis</keyword>
<dbReference type="Pfam" id="PF02518">
    <property type="entry name" value="HATPase_c"/>
    <property type="match status" value="1"/>
</dbReference>
<dbReference type="InterPro" id="IPR005467">
    <property type="entry name" value="His_kinase_dom"/>
</dbReference>
<evidence type="ECO:0000256" key="8">
    <source>
        <dbReference type="ARBA" id="ARBA00022679"/>
    </source>
</evidence>
<dbReference type="SUPFAM" id="SSF55874">
    <property type="entry name" value="ATPase domain of HSP90 chaperone/DNA topoisomerase II/histidine kinase"/>
    <property type="match status" value="1"/>
</dbReference>
<evidence type="ECO:0000256" key="6">
    <source>
        <dbReference type="ARBA" id="ARBA00022500"/>
    </source>
</evidence>
<dbReference type="CDD" id="cd00731">
    <property type="entry name" value="CheA_reg"/>
    <property type="match status" value="1"/>
</dbReference>
<dbReference type="PROSITE" id="PS50894">
    <property type="entry name" value="HPT"/>
    <property type="match status" value="1"/>
</dbReference>
<dbReference type="SUPFAM" id="SSF50341">
    <property type="entry name" value="CheW-like"/>
    <property type="match status" value="1"/>
</dbReference>
<feature type="region of interest" description="Disordered" evidence="15">
    <location>
        <begin position="289"/>
        <end position="308"/>
    </location>
</feature>
<feature type="domain" description="CheW-like" evidence="17">
    <location>
        <begin position="561"/>
        <end position="699"/>
    </location>
</feature>
<dbReference type="InterPro" id="IPR008207">
    <property type="entry name" value="Sig_transdc_His_kin_Hpt_dom"/>
</dbReference>
<dbReference type="Gene3D" id="1.20.120.160">
    <property type="entry name" value="HPT domain"/>
    <property type="match status" value="1"/>
</dbReference>
<dbReference type="OrthoDB" id="9803176at2"/>
<keyword evidence="20" id="KW-1185">Reference proteome</keyword>
<evidence type="ECO:0000256" key="7">
    <source>
        <dbReference type="ARBA" id="ARBA00022553"/>
    </source>
</evidence>
<feature type="domain" description="Histidine kinase" evidence="16">
    <location>
        <begin position="355"/>
        <end position="559"/>
    </location>
</feature>
<evidence type="ECO:0000256" key="13">
    <source>
        <dbReference type="ARBA" id="ARBA00035100"/>
    </source>
</evidence>
<dbReference type="SMART" id="SM01231">
    <property type="entry name" value="H-kinase_dim"/>
    <property type="match status" value="1"/>
</dbReference>
<organism evidence="19 20">
    <name type="scientific">Cohnella phaseoli</name>
    <dbReference type="NCBI Taxonomy" id="456490"/>
    <lineage>
        <taxon>Bacteria</taxon>
        <taxon>Bacillati</taxon>
        <taxon>Bacillota</taxon>
        <taxon>Bacilli</taxon>
        <taxon>Bacillales</taxon>
        <taxon>Paenibacillaceae</taxon>
        <taxon>Cohnella</taxon>
    </lineage>
</organism>
<dbReference type="Gene3D" id="3.30.565.10">
    <property type="entry name" value="Histidine kinase-like ATPase, C-terminal domain"/>
    <property type="match status" value="1"/>
</dbReference>
<evidence type="ECO:0000259" key="17">
    <source>
        <dbReference type="PROSITE" id="PS50851"/>
    </source>
</evidence>
<dbReference type="CDD" id="cd16916">
    <property type="entry name" value="HATPase_CheA-like"/>
    <property type="match status" value="1"/>
</dbReference>